<gene>
    <name evidence="2" type="ORF">EKO23_04620</name>
</gene>
<sequence length="139" mass="14822">MERPAIAAALGLDPHPEGGWYRQTWVAPETVVLSGGRARPTATCILFALAAGESSAWHRLTSEEMWLAHSGTVDLVLGGSGPMPEEGDALTLGTDLGADQHPQLLVRAGVWQRTRPVTADALVSCVVSPGFDFEDFEQL</sequence>
<evidence type="ECO:0000313" key="3">
    <source>
        <dbReference type="Proteomes" id="UP000295198"/>
    </source>
</evidence>
<dbReference type="CDD" id="cd06121">
    <property type="entry name" value="cupin_YML079wp"/>
    <property type="match status" value="1"/>
</dbReference>
<accession>A0A4Q4ZIG7</accession>
<organism evidence="2 3">
    <name type="scientific">Nocardioides guangzhouensis</name>
    <dbReference type="NCBI Taxonomy" id="2497878"/>
    <lineage>
        <taxon>Bacteria</taxon>
        <taxon>Bacillati</taxon>
        <taxon>Actinomycetota</taxon>
        <taxon>Actinomycetes</taxon>
        <taxon>Propionibacteriales</taxon>
        <taxon>Nocardioidaceae</taxon>
        <taxon>Nocardioides</taxon>
    </lineage>
</organism>
<dbReference type="InterPro" id="IPR039935">
    <property type="entry name" value="YML079W-like"/>
</dbReference>
<dbReference type="AlphaFoldDB" id="A0A4Q4ZIG7"/>
<dbReference type="RefSeq" id="WP_134714586.1">
    <property type="nucleotide sequence ID" value="NZ_SDKM01000005.1"/>
</dbReference>
<dbReference type="EMBL" id="SDKM01000005">
    <property type="protein sequence ID" value="RYP87688.1"/>
    <property type="molecule type" value="Genomic_DNA"/>
</dbReference>
<reference evidence="2 3" key="1">
    <citation type="submission" date="2019-01" db="EMBL/GenBank/DDBJ databases">
        <title>Nocardioides guangzhouensis sp. nov., an actinobacterium isolated from soil.</title>
        <authorList>
            <person name="Fu Y."/>
            <person name="Cai Y."/>
            <person name="Lin Z."/>
            <person name="Chen P."/>
        </authorList>
    </citation>
    <scope>NUCLEOTIDE SEQUENCE [LARGE SCALE GENOMIC DNA]</scope>
    <source>
        <strain evidence="2 3">130</strain>
    </source>
</reference>
<dbReference type="InterPro" id="IPR014710">
    <property type="entry name" value="RmlC-like_jellyroll"/>
</dbReference>
<feature type="domain" description="DUF985" evidence="1">
    <location>
        <begin position="6"/>
        <end position="137"/>
    </location>
</feature>
<dbReference type="InterPro" id="IPR011051">
    <property type="entry name" value="RmlC_Cupin_sf"/>
</dbReference>
<dbReference type="Gene3D" id="2.60.120.10">
    <property type="entry name" value="Jelly Rolls"/>
    <property type="match status" value="1"/>
</dbReference>
<dbReference type="OrthoDB" id="9798288at2"/>
<dbReference type="InterPro" id="IPR009327">
    <property type="entry name" value="Cupin_DUF985"/>
</dbReference>
<dbReference type="PANTHER" id="PTHR33387">
    <property type="entry name" value="RMLC-LIKE JELLY ROLL FOLD PROTEIN"/>
    <property type="match status" value="1"/>
</dbReference>
<dbReference type="Proteomes" id="UP000295198">
    <property type="component" value="Unassembled WGS sequence"/>
</dbReference>
<keyword evidence="3" id="KW-1185">Reference proteome</keyword>
<dbReference type="SUPFAM" id="SSF51182">
    <property type="entry name" value="RmlC-like cupins"/>
    <property type="match status" value="1"/>
</dbReference>
<evidence type="ECO:0000313" key="2">
    <source>
        <dbReference type="EMBL" id="RYP87688.1"/>
    </source>
</evidence>
<protein>
    <submittedName>
        <fullName evidence="2">Cupin domain-containing protein</fullName>
    </submittedName>
</protein>
<dbReference type="PANTHER" id="PTHR33387:SF3">
    <property type="entry name" value="DUF985 DOMAIN-CONTAINING PROTEIN"/>
    <property type="match status" value="1"/>
</dbReference>
<name>A0A4Q4ZIG7_9ACTN</name>
<dbReference type="Pfam" id="PF06172">
    <property type="entry name" value="Cupin_5"/>
    <property type="match status" value="1"/>
</dbReference>
<proteinExistence type="predicted"/>
<evidence type="ECO:0000259" key="1">
    <source>
        <dbReference type="Pfam" id="PF06172"/>
    </source>
</evidence>
<comment type="caution">
    <text evidence="2">The sequence shown here is derived from an EMBL/GenBank/DDBJ whole genome shotgun (WGS) entry which is preliminary data.</text>
</comment>